<dbReference type="PROSITE" id="PS50977">
    <property type="entry name" value="HTH_TETR_2"/>
    <property type="match status" value="1"/>
</dbReference>
<accession>A0A7W6J8G8</accession>
<gene>
    <name evidence="6" type="ORF">GGR23_003937</name>
</gene>
<dbReference type="EMBL" id="JACIEZ010000011">
    <property type="protein sequence ID" value="MBB4066719.1"/>
    <property type="molecule type" value="Genomic_DNA"/>
</dbReference>
<keyword evidence="1" id="KW-0805">Transcription regulation</keyword>
<evidence type="ECO:0000313" key="7">
    <source>
        <dbReference type="Proteomes" id="UP000528286"/>
    </source>
</evidence>
<organism evidence="6 7">
    <name type="scientific">Gellertiella hungarica</name>
    <dbReference type="NCBI Taxonomy" id="1572859"/>
    <lineage>
        <taxon>Bacteria</taxon>
        <taxon>Pseudomonadati</taxon>
        <taxon>Pseudomonadota</taxon>
        <taxon>Alphaproteobacteria</taxon>
        <taxon>Hyphomicrobiales</taxon>
        <taxon>Rhizobiaceae</taxon>
        <taxon>Gellertiella</taxon>
    </lineage>
</organism>
<dbReference type="InterPro" id="IPR050109">
    <property type="entry name" value="HTH-type_TetR-like_transc_reg"/>
</dbReference>
<dbReference type="AlphaFoldDB" id="A0A7W6J8G8"/>
<dbReference type="InterPro" id="IPR009057">
    <property type="entry name" value="Homeodomain-like_sf"/>
</dbReference>
<proteinExistence type="predicted"/>
<sequence length="208" mass="22537">MAVADMAERPVKDRAATAARILAAGKAVLAEDGFQHFGINAVARRAGCDKQLIYRYYGGLNGLMEAIGGDLGDWVKTHIPEDSGGMFLLTYGDLMERLALLYLDALRADPLVRQIAAWELAEESEQVRRLSEARSKALAGWLERMRGSLQPPKGADTATLNALVIAGIQQLVLASVTSGRFAGVSLKSEKDWDKVRGALKRLVHGVYG</sequence>
<evidence type="ECO:0000313" key="6">
    <source>
        <dbReference type="EMBL" id="MBB4066719.1"/>
    </source>
</evidence>
<comment type="caution">
    <text evidence="6">The sequence shown here is derived from an EMBL/GenBank/DDBJ whole genome shotgun (WGS) entry which is preliminary data.</text>
</comment>
<evidence type="ECO:0000256" key="4">
    <source>
        <dbReference type="PROSITE-ProRule" id="PRU00335"/>
    </source>
</evidence>
<dbReference type="InterPro" id="IPR036271">
    <property type="entry name" value="Tet_transcr_reg_TetR-rel_C_sf"/>
</dbReference>
<evidence type="ECO:0000259" key="5">
    <source>
        <dbReference type="PROSITE" id="PS50977"/>
    </source>
</evidence>
<feature type="domain" description="HTH tetR-type" evidence="5">
    <location>
        <begin position="15"/>
        <end position="75"/>
    </location>
</feature>
<feature type="DNA-binding region" description="H-T-H motif" evidence="4">
    <location>
        <begin position="38"/>
        <end position="57"/>
    </location>
</feature>
<dbReference type="SUPFAM" id="SSF48498">
    <property type="entry name" value="Tetracyclin repressor-like, C-terminal domain"/>
    <property type="match status" value="1"/>
</dbReference>
<dbReference type="Gene3D" id="1.10.357.10">
    <property type="entry name" value="Tetracycline Repressor, domain 2"/>
    <property type="match status" value="1"/>
</dbReference>
<dbReference type="InterPro" id="IPR001647">
    <property type="entry name" value="HTH_TetR"/>
</dbReference>
<dbReference type="GO" id="GO:0003700">
    <property type="term" value="F:DNA-binding transcription factor activity"/>
    <property type="evidence" value="ECO:0007669"/>
    <property type="project" value="TreeGrafter"/>
</dbReference>
<name>A0A7W6J8G8_9HYPH</name>
<dbReference type="PANTHER" id="PTHR30055">
    <property type="entry name" value="HTH-TYPE TRANSCRIPTIONAL REGULATOR RUTR"/>
    <property type="match status" value="1"/>
</dbReference>
<evidence type="ECO:0000256" key="3">
    <source>
        <dbReference type="ARBA" id="ARBA00023163"/>
    </source>
</evidence>
<evidence type="ECO:0000256" key="1">
    <source>
        <dbReference type="ARBA" id="ARBA00023015"/>
    </source>
</evidence>
<dbReference type="PANTHER" id="PTHR30055:SF234">
    <property type="entry name" value="HTH-TYPE TRANSCRIPTIONAL REGULATOR BETI"/>
    <property type="match status" value="1"/>
</dbReference>
<protein>
    <submittedName>
        <fullName evidence="6">AcrR family transcriptional regulator</fullName>
    </submittedName>
</protein>
<dbReference type="Pfam" id="PF00440">
    <property type="entry name" value="TetR_N"/>
    <property type="match status" value="1"/>
</dbReference>
<keyword evidence="7" id="KW-1185">Reference proteome</keyword>
<keyword evidence="3" id="KW-0804">Transcription</keyword>
<dbReference type="Proteomes" id="UP000528286">
    <property type="component" value="Unassembled WGS sequence"/>
</dbReference>
<dbReference type="GO" id="GO:0000976">
    <property type="term" value="F:transcription cis-regulatory region binding"/>
    <property type="evidence" value="ECO:0007669"/>
    <property type="project" value="TreeGrafter"/>
</dbReference>
<reference evidence="6 7" key="1">
    <citation type="submission" date="2020-08" db="EMBL/GenBank/DDBJ databases">
        <title>Genomic Encyclopedia of Type Strains, Phase IV (KMG-IV): sequencing the most valuable type-strain genomes for metagenomic binning, comparative biology and taxonomic classification.</title>
        <authorList>
            <person name="Goeker M."/>
        </authorList>
    </citation>
    <scope>NUCLEOTIDE SEQUENCE [LARGE SCALE GENOMIC DNA]</scope>
    <source>
        <strain evidence="6 7">DSM 29853</strain>
    </source>
</reference>
<evidence type="ECO:0000256" key="2">
    <source>
        <dbReference type="ARBA" id="ARBA00023125"/>
    </source>
</evidence>
<dbReference type="RefSeq" id="WP_183367981.1">
    <property type="nucleotide sequence ID" value="NZ_JACIEZ010000011.1"/>
</dbReference>
<keyword evidence="2 4" id="KW-0238">DNA-binding</keyword>
<dbReference type="SUPFAM" id="SSF46689">
    <property type="entry name" value="Homeodomain-like"/>
    <property type="match status" value="1"/>
</dbReference>